<evidence type="ECO:0000256" key="1">
    <source>
        <dbReference type="SAM" id="MobiDB-lite"/>
    </source>
</evidence>
<accession>A0A7E4UMU5</accession>
<dbReference type="InterPro" id="IPR036691">
    <property type="entry name" value="Endo/exonu/phosph_ase_sf"/>
</dbReference>
<dbReference type="Proteomes" id="UP000492821">
    <property type="component" value="Unassembled WGS sequence"/>
</dbReference>
<feature type="compositionally biased region" description="Polar residues" evidence="1">
    <location>
        <begin position="920"/>
        <end position="931"/>
    </location>
</feature>
<feature type="region of interest" description="Disordered" evidence="1">
    <location>
        <begin position="1006"/>
        <end position="1037"/>
    </location>
</feature>
<evidence type="ECO:0000313" key="4">
    <source>
        <dbReference type="Proteomes" id="UP000492821"/>
    </source>
</evidence>
<dbReference type="CDD" id="cd01650">
    <property type="entry name" value="RT_nLTR_like"/>
    <property type="match status" value="1"/>
</dbReference>
<dbReference type="PANTHER" id="PTHR47027">
    <property type="entry name" value="REVERSE TRANSCRIPTASE DOMAIN-CONTAINING PROTEIN"/>
    <property type="match status" value="1"/>
</dbReference>
<protein>
    <submittedName>
        <fullName evidence="5">Reverse transcriptase domain-containing protein</fullName>
    </submittedName>
</protein>
<dbReference type="AlphaFoldDB" id="A0A7E4UMU5"/>
<reference evidence="4" key="1">
    <citation type="journal article" date="2013" name="Genetics">
        <title>The draft genome and transcriptome of Panagrellus redivivus are shaped by the harsh demands of a free-living lifestyle.</title>
        <authorList>
            <person name="Srinivasan J."/>
            <person name="Dillman A.R."/>
            <person name="Macchietto M.G."/>
            <person name="Heikkinen L."/>
            <person name="Lakso M."/>
            <person name="Fracchia K.M."/>
            <person name="Antoshechkin I."/>
            <person name="Mortazavi A."/>
            <person name="Wong G."/>
            <person name="Sternberg P.W."/>
        </authorList>
    </citation>
    <scope>NUCLEOTIDE SEQUENCE [LARGE SCALE GENOMIC DNA]</scope>
    <source>
        <strain evidence="4">MT8872</strain>
    </source>
</reference>
<dbReference type="InterPro" id="IPR043128">
    <property type="entry name" value="Rev_trsase/Diguanyl_cyclase"/>
</dbReference>
<dbReference type="PANTHER" id="PTHR47027:SF20">
    <property type="entry name" value="REVERSE TRANSCRIPTASE-LIKE PROTEIN WITH RNA-DIRECTED DNA POLYMERASE DOMAIN"/>
    <property type="match status" value="1"/>
</dbReference>
<dbReference type="SUPFAM" id="SSF56672">
    <property type="entry name" value="DNA/RNA polymerases"/>
    <property type="match status" value="1"/>
</dbReference>
<sequence>MNGVGRIDYRSGYSLYYSGKTSFEDGERKVTNHGVGFYLNTGLTKNVVDVTYYSSQMMDITLKLNGQCKLRLIQVHAPHSGRGEEEYEDFLEDLEQFVASKKCQNYVIMGDFNASIGPRNPDENFRGRHSASTNRNTNGTMLCDYCEINGLHIANTYFEKPSRKRWTYISPKKEGYEIDFMLVPRIPMMTDVTVLNRFDAGSDHRIVRGSLRLKWRPIPFVKPKKDVPLLDRNHFQQVISRIVPTLHITDAIEGYSSIVKATVEATEICTIRVRQPSRLSEETKRLMRLRQNLRHGTLPWPLPIAYAEFSKQIRQALNHDLKEHRQHVLTRAVASGRLREGRSLLRYGRKHISKLYKLGDGTNAASENIEEVATTIGSYWGDTYRSRAGPFTFRPEGPIDITFKAEEVHDAIAKLKPRKAPGSDKVLPEALRYGSFVLREPLTELFNQIAKEARIHEEMVFANTLLLFKKGDQMDVGNYRPISLLSIILKVLTRILAERIGASLGEKNILPPEQAGFRKHYSTIDQIHTLSMLAEKCYEFDIPLYVAFVDFKKAFDTVEFDAIWEALEECQVDPGVISMIKLLYANGQSAIDVQGHTAKFDTQRGVRQGDTLSPLLFILTLQLALNRMKSPGMNIDGTTLRYLAYADDIAIPATSLADLTTAMESLSMEAKKIGLEINFSKTKWMRQHREPPNDERLMIDNIEVKRVNEFVYLGQLLSWPRDFKREITRRINSMRANYIQYRSFLSAPKTEMYLKRKLVNMVLLPTVLYGCETWALTKTAEMQLRRGQRRLERWLLRVRLIQKIPSRTIRRKTKLKDWVEAARRRKWNFAKKISALPEDRWARRLTYWTPKKKRPLGRPRTRWCDSFEKFLGRKNDCKRIDFRTQPQCVPTNGVDGYAPAPSDDYSTTTGTRPPPTTNTVYGDTGSTNADSGDSYPFKTDNNATPVYGDVYTTTTAPPSTAAEGYPGDSTITIDGPGYGPSTAAEIEYNAKLPGAGYQVLPEATSTTGANRGYDSGYTAKQTVKPKSGDGYDQTQVPPSSKVVENPGYDEYSATSGQTTLAPVVGYDTGATQGVAALVYNDFYQDEVEDGSAVRRGVKRHNIVKRKVADFDLPEQSIVVIEIDEEDPNSDSSWTDLGANETQKKRATTECVSTGLFAVAAAGASVAFAAGVVALTRRRHTDALRKFVG</sequence>
<evidence type="ECO:0000259" key="3">
    <source>
        <dbReference type="PROSITE" id="PS50878"/>
    </source>
</evidence>
<feature type="transmembrane region" description="Helical" evidence="2">
    <location>
        <begin position="1154"/>
        <end position="1175"/>
    </location>
</feature>
<keyword evidence="2" id="KW-0812">Transmembrane</keyword>
<proteinExistence type="predicted"/>
<dbReference type="Gene3D" id="3.60.10.10">
    <property type="entry name" value="Endonuclease/exonuclease/phosphatase"/>
    <property type="match status" value="1"/>
</dbReference>
<dbReference type="Pfam" id="PF00078">
    <property type="entry name" value="RVT_1"/>
    <property type="match status" value="1"/>
</dbReference>
<dbReference type="InterPro" id="IPR000477">
    <property type="entry name" value="RT_dom"/>
</dbReference>
<feature type="domain" description="Reverse transcriptase" evidence="3">
    <location>
        <begin position="449"/>
        <end position="717"/>
    </location>
</feature>
<dbReference type="WBParaSite" id="Pan_g10684.t2">
    <property type="protein sequence ID" value="Pan_g10684.t2"/>
    <property type="gene ID" value="Pan_g10684"/>
</dbReference>
<dbReference type="SUPFAM" id="SSF56219">
    <property type="entry name" value="DNase I-like"/>
    <property type="match status" value="1"/>
</dbReference>
<dbReference type="PROSITE" id="PS50878">
    <property type="entry name" value="RT_POL"/>
    <property type="match status" value="1"/>
</dbReference>
<organism evidence="4 5">
    <name type="scientific">Panagrellus redivivus</name>
    <name type="common">Microworm</name>
    <dbReference type="NCBI Taxonomy" id="6233"/>
    <lineage>
        <taxon>Eukaryota</taxon>
        <taxon>Metazoa</taxon>
        <taxon>Ecdysozoa</taxon>
        <taxon>Nematoda</taxon>
        <taxon>Chromadorea</taxon>
        <taxon>Rhabditida</taxon>
        <taxon>Tylenchina</taxon>
        <taxon>Panagrolaimomorpha</taxon>
        <taxon>Panagrolaimoidea</taxon>
        <taxon>Panagrolaimidae</taxon>
        <taxon>Panagrellus</taxon>
    </lineage>
</organism>
<evidence type="ECO:0000313" key="5">
    <source>
        <dbReference type="WBParaSite" id="Pan_g10684.t2"/>
    </source>
</evidence>
<keyword evidence="2" id="KW-1133">Transmembrane helix</keyword>
<keyword evidence="4" id="KW-1185">Reference proteome</keyword>
<reference evidence="5" key="2">
    <citation type="submission" date="2020-10" db="UniProtKB">
        <authorList>
            <consortium name="WormBaseParasite"/>
        </authorList>
    </citation>
    <scope>IDENTIFICATION</scope>
</reference>
<keyword evidence="2" id="KW-0472">Membrane</keyword>
<dbReference type="Gene3D" id="3.30.70.270">
    <property type="match status" value="1"/>
</dbReference>
<evidence type="ECO:0000256" key="2">
    <source>
        <dbReference type="SAM" id="Phobius"/>
    </source>
</evidence>
<dbReference type="InterPro" id="IPR043502">
    <property type="entry name" value="DNA/RNA_pol_sf"/>
</dbReference>
<name>A0A7E4UMU5_PANRE</name>
<feature type="region of interest" description="Disordered" evidence="1">
    <location>
        <begin position="888"/>
        <end position="946"/>
    </location>
</feature>